<dbReference type="FunFam" id="1.10.510.10:FF:000082">
    <property type="entry name" value="Shaggy-related protein kinase kappa"/>
    <property type="match status" value="1"/>
</dbReference>
<dbReference type="GO" id="GO:0007165">
    <property type="term" value="P:signal transduction"/>
    <property type="evidence" value="ECO:0007669"/>
    <property type="project" value="TreeGrafter"/>
</dbReference>
<dbReference type="GO" id="GO:0004674">
    <property type="term" value="F:protein serine/threonine kinase activity"/>
    <property type="evidence" value="ECO:0007669"/>
    <property type="project" value="UniProtKB-KW"/>
</dbReference>
<keyword evidence="6 7" id="KW-0067">ATP-binding</keyword>
<dbReference type="EMBL" id="MIGC01007087">
    <property type="protein sequence ID" value="PHJ15886.1"/>
    <property type="molecule type" value="Genomic_DNA"/>
</dbReference>
<keyword evidence="2 8" id="KW-0723">Serine/threonine-protein kinase</keyword>
<dbReference type="GeneID" id="94433615"/>
<evidence type="ECO:0000256" key="6">
    <source>
        <dbReference type="ARBA" id="ARBA00022840"/>
    </source>
</evidence>
<evidence type="ECO:0000256" key="3">
    <source>
        <dbReference type="ARBA" id="ARBA00022679"/>
    </source>
</evidence>
<evidence type="ECO:0000256" key="8">
    <source>
        <dbReference type="RuleBase" id="RU000304"/>
    </source>
</evidence>
<dbReference type="RefSeq" id="XP_067917618.1">
    <property type="nucleotide sequence ID" value="XM_068070404.1"/>
</dbReference>
<dbReference type="InterPro" id="IPR017441">
    <property type="entry name" value="Protein_kinase_ATP_BS"/>
</dbReference>
<dbReference type="InterPro" id="IPR039192">
    <property type="entry name" value="STKc_GSK3"/>
</dbReference>
<dbReference type="Gene3D" id="3.30.200.20">
    <property type="entry name" value="Phosphorylase Kinase, domain 1"/>
    <property type="match status" value="1"/>
</dbReference>
<feature type="region of interest" description="Disordered" evidence="9">
    <location>
        <begin position="1"/>
        <end position="38"/>
    </location>
</feature>
<evidence type="ECO:0000256" key="4">
    <source>
        <dbReference type="ARBA" id="ARBA00022741"/>
    </source>
</evidence>
<dbReference type="SMART" id="SM00220">
    <property type="entry name" value="S_TKc"/>
    <property type="match status" value="1"/>
</dbReference>
<comment type="caution">
    <text evidence="11">The sequence shown here is derived from an EMBL/GenBank/DDBJ whole genome shotgun (WGS) entry which is preliminary data.</text>
</comment>
<dbReference type="VEuPathDB" id="ToxoDB:CSUI_010299"/>
<sequence>MPDPQYDQAAAQKSNNARATGGNQRTTGTKERQIRSLSAANPHPLLTYDWGRVLGNGSFGVVTEARCLDTGEVVAIKKVLQDPRYKNRELDIMKELKHPNVVKLMDYFYTEMGERDSNEHNRFLNVVMEHIPETVYRVMKTFVRSNQPMPFILIKLYTYQMCRALGYLHALGICHRDIKPQNLLVDSRTHVLKLCDFGSAKRLVPGEQSVAYICSRFYRAPELMLGASEYTTAIDIWSIGCVLGELLLGRPLFAGETSVDQLVKIIQVLGTPTRRQMATMNPNYTEFRFPDVKPREWKVVFGSHSAANDSSDPSFDQAIDLLSKFLRYEPGERLLPLEALAHEFFDELRLPTTRLPGGGPLPELFTFSPLELQNLSPAALAKCVPKHIAS</sequence>
<accession>A0A2C6KHS2</accession>
<organism evidence="11 12">
    <name type="scientific">Cystoisospora suis</name>
    <dbReference type="NCBI Taxonomy" id="483139"/>
    <lineage>
        <taxon>Eukaryota</taxon>
        <taxon>Sar</taxon>
        <taxon>Alveolata</taxon>
        <taxon>Apicomplexa</taxon>
        <taxon>Conoidasida</taxon>
        <taxon>Coccidia</taxon>
        <taxon>Eucoccidiorida</taxon>
        <taxon>Eimeriorina</taxon>
        <taxon>Sarcocystidae</taxon>
        <taxon>Cystoisospora</taxon>
    </lineage>
</organism>
<name>A0A2C6KHS2_9APIC</name>
<dbReference type="Pfam" id="PF00069">
    <property type="entry name" value="Pkinase"/>
    <property type="match status" value="1"/>
</dbReference>
<evidence type="ECO:0000256" key="7">
    <source>
        <dbReference type="PROSITE-ProRule" id="PRU10141"/>
    </source>
</evidence>
<dbReference type="PANTHER" id="PTHR24057:SF0">
    <property type="entry name" value="PROTEIN KINASE SHAGGY-RELATED"/>
    <property type="match status" value="1"/>
</dbReference>
<keyword evidence="5 11" id="KW-0418">Kinase</keyword>
<dbReference type="InterPro" id="IPR011009">
    <property type="entry name" value="Kinase-like_dom_sf"/>
</dbReference>
<dbReference type="GO" id="GO:0005524">
    <property type="term" value="F:ATP binding"/>
    <property type="evidence" value="ECO:0007669"/>
    <property type="project" value="UniProtKB-UniRule"/>
</dbReference>
<comment type="similarity">
    <text evidence="1">Belongs to the protein kinase superfamily. CMGC Ser/Thr protein kinase family. GSK-3 subfamily.</text>
</comment>
<proteinExistence type="inferred from homology"/>
<dbReference type="InterPro" id="IPR050591">
    <property type="entry name" value="GSK-3"/>
</dbReference>
<evidence type="ECO:0000256" key="9">
    <source>
        <dbReference type="SAM" id="MobiDB-lite"/>
    </source>
</evidence>
<feature type="compositionally biased region" description="Polar residues" evidence="9">
    <location>
        <begin position="11"/>
        <end position="27"/>
    </location>
</feature>
<dbReference type="GO" id="GO:0030154">
    <property type="term" value="P:cell differentiation"/>
    <property type="evidence" value="ECO:0007669"/>
    <property type="project" value="TreeGrafter"/>
</dbReference>
<dbReference type="GO" id="GO:0005634">
    <property type="term" value="C:nucleus"/>
    <property type="evidence" value="ECO:0007669"/>
    <property type="project" value="TreeGrafter"/>
</dbReference>
<evidence type="ECO:0000259" key="10">
    <source>
        <dbReference type="PROSITE" id="PS50011"/>
    </source>
</evidence>
<keyword evidence="12" id="KW-1185">Reference proteome</keyword>
<dbReference type="OrthoDB" id="272141at2759"/>
<evidence type="ECO:0000256" key="1">
    <source>
        <dbReference type="ARBA" id="ARBA00005527"/>
    </source>
</evidence>
<dbReference type="InterPro" id="IPR008271">
    <property type="entry name" value="Ser/Thr_kinase_AS"/>
</dbReference>
<dbReference type="Gene3D" id="1.10.510.10">
    <property type="entry name" value="Transferase(Phosphotransferase) domain 1"/>
    <property type="match status" value="1"/>
</dbReference>
<evidence type="ECO:0000313" key="11">
    <source>
        <dbReference type="EMBL" id="PHJ15886.1"/>
    </source>
</evidence>
<dbReference type="PANTHER" id="PTHR24057">
    <property type="entry name" value="GLYCOGEN SYNTHASE KINASE-3 ALPHA"/>
    <property type="match status" value="1"/>
</dbReference>
<dbReference type="InterPro" id="IPR000719">
    <property type="entry name" value="Prot_kinase_dom"/>
</dbReference>
<evidence type="ECO:0000256" key="5">
    <source>
        <dbReference type="ARBA" id="ARBA00022777"/>
    </source>
</evidence>
<dbReference type="PROSITE" id="PS00107">
    <property type="entry name" value="PROTEIN_KINASE_ATP"/>
    <property type="match status" value="1"/>
</dbReference>
<dbReference type="Proteomes" id="UP000221165">
    <property type="component" value="Unassembled WGS sequence"/>
</dbReference>
<protein>
    <submittedName>
        <fullName evidence="11">Cell-cycle-associated protein kinase gsk</fullName>
    </submittedName>
</protein>
<gene>
    <name evidence="11" type="ORF">CSUI_010299</name>
</gene>
<feature type="domain" description="Protein kinase" evidence="10">
    <location>
        <begin position="48"/>
        <end position="345"/>
    </location>
</feature>
<dbReference type="SUPFAM" id="SSF56112">
    <property type="entry name" value="Protein kinase-like (PK-like)"/>
    <property type="match status" value="1"/>
</dbReference>
<dbReference type="CDD" id="cd14137">
    <property type="entry name" value="STKc_GSK3"/>
    <property type="match status" value="1"/>
</dbReference>
<feature type="binding site" evidence="7">
    <location>
        <position position="78"/>
    </location>
    <ligand>
        <name>ATP</name>
        <dbReference type="ChEBI" id="CHEBI:30616"/>
    </ligand>
</feature>
<dbReference type="PROSITE" id="PS00108">
    <property type="entry name" value="PROTEIN_KINASE_ST"/>
    <property type="match status" value="1"/>
</dbReference>
<reference evidence="11 12" key="1">
    <citation type="journal article" date="2017" name="Int. J. Parasitol.">
        <title>The genome of the protozoan parasite Cystoisospora suis and a reverse vaccinology approach to identify vaccine candidates.</title>
        <authorList>
            <person name="Palmieri N."/>
            <person name="Shrestha A."/>
            <person name="Ruttkowski B."/>
            <person name="Beck T."/>
            <person name="Vogl C."/>
            <person name="Tomley F."/>
            <person name="Blake D.P."/>
            <person name="Joachim A."/>
        </authorList>
    </citation>
    <scope>NUCLEOTIDE SEQUENCE [LARGE SCALE GENOMIC DNA]</scope>
    <source>
        <strain evidence="11 12">Wien I</strain>
    </source>
</reference>
<dbReference type="GO" id="GO:0005737">
    <property type="term" value="C:cytoplasm"/>
    <property type="evidence" value="ECO:0007669"/>
    <property type="project" value="TreeGrafter"/>
</dbReference>
<keyword evidence="4 7" id="KW-0547">Nucleotide-binding</keyword>
<evidence type="ECO:0000256" key="2">
    <source>
        <dbReference type="ARBA" id="ARBA00022527"/>
    </source>
</evidence>
<keyword evidence="3" id="KW-0808">Transferase</keyword>
<evidence type="ECO:0000313" key="12">
    <source>
        <dbReference type="Proteomes" id="UP000221165"/>
    </source>
</evidence>
<dbReference type="AlphaFoldDB" id="A0A2C6KHS2"/>
<dbReference type="PROSITE" id="PS50011">
    <property type="entry name" value="PROTEIN_KINASE_DOM"/>
    <property type="match status" value="1"/>
</dbReference>